<dbReference type="UniPathway" id="UPA00666"/>
<dbReference type="PANTHER" id="PTHR38686">
    <property type="entry name" value="APOLIPOPROTEIN N-ACYLTRANSFERASE"/>
    <property type="match status" value="1"/>
</dbReference>
<keyword evidence="5 9" id="KW-0812">Transmembrane</keyword>
<feature type="transmembrane region" description="Helical" evidence="9">
    <location>
        <begin position="37"/>
        <end position="61"/>
    </location>
</feature>
<dbReference type="Pfam" id="PF20154">
    <property type="entry name" value="LNT_N"/>
    <property type="match status" value="1"/>
</dbReference>
<keyword evidence="3 9" id="KW-1003">Cell membrane</keyword>
<dbReference type="Proteomes" id="UP000285478">
    <property type="component" value="Chromosome"/>
</dbReference>
<keyword evidence="12" id="KW-1185">Reference proteome</keyword>
<comment type="subcellular location">
    <subcellularLocation>
        <location evidence="1 9">Cell membrane</location>
        <topology evidence="1 9">Multi-pass membrane protein</topology>
    </subcellularLocation>
</comment>
<dbReference type="Pfam" id="PF00795">
    <property type="entry name" value="CN_hydrolase"/>
    <property type="match status" value="1"/>
</dbReference>
<name>A0A410H663_9GAMM</name>
<dbReference type="GO" id="GO:0042158">
    <property type="term" value="P:lipoprotein biosynthetic process"/>
    <property type="evidence" value="ECO:0007669"/>
    <property type="project" value="UniProtKB-UniRule"/>
</dbReference>
<evidence type="ECO:0000256" key="7">
    <source>
        <dbReference type="ARBA" id="ARBA00023136"/>
    </source>
</evidence>
<dbReference type="InterPro" id="IPR003010">
    <property type="entry name" value="C-N_Hydrolase"/>
</dbReference>
<gene>
    <name evidence="9 11" type="primary">lnt</name>
    <name evidence="11" type="ORF">EPV75_02990</name>
</gene>
<evidence type="ECO:0000313" key="12">
    <source>
        <dbReference type="Proteomes" id="UP000285478"/>
    </source>
</evidence>
<evidence type="ECO:0000256" key="9">
    <source>
        <dbReference type="HAMAP-Rule" id="MF_01148"/>
    </source>
</evidence>
<protein>
    <recommendedName>
        <fullName evidence="9">Apolipoprotein N-acyltransferase</fullName>
        <shortName evidence="9">ALP N-acyltransferase</shortName>
        <ecNumber evidence="9">2.3.1.269</ecNumber>
    </recommendedName>
</protein>
<keyword evidence="11" id="KW-0449">Lipoprotein</keyword>
<keyword evidence="6 9" id="KW-1133">Transmembrane helix</keyword>
<dbReference type="HAMAP" id="MF_01148">
    <property type="entry name" value="Lnt"/>
    <property type="match status" value="1"/>
</dbReference>
<dbReference type="InterPro" id="IPR004563">
    <property type="entry name" value="Apolipo_AcylTrfase"/>
</dbReference>
<evidence type="ECO:0000256" key="2">
    <source>
        <dbReference type="ARBA" id="ARBA00010065"/>
    </source>
</evidence>
<dbReference type="GO" id="GO:0005886">
    <property type="term" value="C:plasma membrane"/>
    <property type="evidence" value="ECO:0007669"/>
    <property type="project" value="UniProtKB-SubCell"/>
</dbReference>
<comment type="catalytic activity">
    <reaction evidence="9">
        <text>N-terminal S-1,2-diacyl-sn-glyceryl-L-cysteinyl-[lipoprotein] + a glycerophospholipid = N-acyl-S-1,2-diacyl-sn-glyceryl-L-cysteinyl-[lipoprotein] + a 2-acyl-sn-glycero-3-phospholipid + H(+)</text>
        <dbReference type="Rhea" id="RHEA:48228"/>
        <dbReference type="Rhea" id="RHEA-COMP:14681"/>
        <dbReference type="Rhea" id="RHEA-COMP:14684"/>
        <dbReference type="ChEBI" id="CHEBI:15378"/>
        <dbReference type="ChEBI" id="CHEBI:136912"/>
        <dbReference type="ChEBI" id="CHEBI:140656"/>
        <dbReference type="ChEBI" id="CHEBI:140657"/>
        <dbReference type="ChEBI" id="CHEBI:140660"/>
        <dbReference type="EC" id="2.3.1.269"/>
    </reaction>
</comment>
<evidence type="ECO:0000256" key="1">
    <source>
        <dbReference type="ARBA" id="ARBA00004651"/>
    </source>
</evidence>
<dbReference type="NCBIfam" id="TIGR00546">
    <property type="entry name" value="lnt"/>
    <property type="match status" value="1"/>
</dbReference>
<dbReference type="InterPro" id="IPR045378">
    <property type="entry name" value="LNT_N"/>
</dbReference>
<dbReference type="InterPro" id="IPR036526">
    <property type="entry name" value="C-N_Hydrolase_sf"/>
</dbReference>
<reference evidence="11 12" key="1">
    <citation type="journal article" date="2018" name="Environ. Microbiol.">
        <title>Genomes of ubiquitous marine and hypersaline Hydrogenovibrio, Thiomicrorhabdus and Thiomicrospira spp. encode a diversity of mechanisms to sustain chemolithoautotrophy in heterogeneous environments.</title>
        <authorList>
            <person name="Scott K.M."/>
            <person name="Williams J."/>
            <person name="Porter C.M.B."/>
            <person name="Russel S."/>
            <person name="Harmer T.L."/>
            <person name="Paul J.H."/>
            <person name="Antonen K.M."/>
            <person name="Bridges M.K."/>
            <person name="Camper G.J."/>
            <person name="Campla C.K."/>
            <person name="Casella L.G."/>
            <person name="Chase E."/>
            <person name="Conrad J.W."/>
            <person name="Cruz M.C."/>
            <person name="Dunlap D.S."/>
            <person name="Duran L."/>
            <person name="Fahsbender E.M."/>
            <person name="Goldsmith D.B."/>
            <person name="Keeley R.F."/>
            <person name="Kondoff M.R."/>
            <person name="Kussy B.I."/>
            <person name="Lane M.K."/>
            <person name="Lawler S."/>
            <person name="Leigh B.A."/>
            <person name="Lewis C."/>
            <person name="Lostal L.M."/>
            <person name="Marking D."/>
            <person name="Mancera P.A."/>
            <person name="McClenthan E.C."/>
            <person name="McIntyre E.A."/>
            <person name="Mine J.A."/>
            <person name="Modi S."/>
            <person name="Moore B.D."/>
            <person name="Morgan W.A."/>
            <person name="Nelson K.M."/>
            <person name="Nguyen K.N."/>
            <person name="Ogburn N."/>
            <person name="Parrino D.G."/>
            <person name="Pedapudi A.D."/>
            <person name="Pelham R.P."/>
            <person name="Preece A.M."/>
            <person name="Rampersad E.A."/>
            <person name="Richardson J.C."/>
            <person name="Rodgers C.M."/>
            <person name="Schaffer B.L."/>
            <person name="Sheridan N.E."/>
            <person name="Solone M.R."/>
            <person name="Staley Z.R."/>
            <person name="Tabuchi M."/>
            <person name="Waide R.J."/>
            <person name="Wanjugi P.W."/>
            <person name="Young S."/>
            <person name="Clum A."/>
            <person name="Daum C."/>
            <person name="Huntemann M."/>
            <person name="Ivanova N."/>
            <person name="Kyrpides N."/>
            <person name="Mikhailova N."/>
            <person name="Palaniappan K."/>
            <person name="Pillay M."/>
            <person name="Reddy T.B.K."/>
            <person name="Shapiro N."/>
            <person name="Stamatis D."/>
            <person name="Varghese N."/>
            <person name="Woyke T."/>
            <person name="Boden R."/>
            <person name="Freyermuth S.K."/>
            <person name="Kerfeld C.A."/>
        </authorList>
    </citation>
    <scope>NUCLEOTIDE SEQUENCE [LARGE SCALE GENOMIC DNA]</scope>
    <source>
        <strain evidence="11 12">JR-2</strain>
    </source>
</reference>
<dbReference type="SUPFAM" id="SSF56317">
    <property type="entry name" value="Carbon-nitrogen hydrolase"/>
    <property type="match status" value="1"/>
</dbReference>
<dbReference type="EMBL" id="CP035033">
    <property type="protein sequence ID" value="QAB16408.1"/>
    <property type="molecule type" value="Genomic_DNA"/>
</dbReference>
<feature type="transmembrane region" description="Helical" evidence="9">
    <location>
        <begin position="454"/>
        <end position="473"/>
    </location>
</feature>
<proteinExistence type="inferred from homology"/>
<evidence type="ECO:0000313" key="11">
    <source>
        <dbReference type="EMBL" id="QAB16408.1"/>
    </source>
</evidence>
<dbReference type="PROSITE" id="PS50263">
    <property type="entry name" value="CN_HYDROLASE"/>
    <property type="match status" value="1"/>
</dbReference>
<feature type="transmembrane region" description="Helical" evidence="9">
    <location>
        <begin position="103"/>
        <end position="129"/>
    </location>
</feature>
<comment type="function">
    <text evidence="9">Catalyzes the phospholipid dependent N-acylation of the N-terminal cysteine of apolipoprotein, the last step in lipoprotein maturation.</text>
</comment>
<dbReference type="EC" id="2.3.1.269" evidence="9"/>
<organism evidence="11 12">
    <name type="scientific">Hydrogenovibrio thermophilus</name>
    <dbReference type="NCBI Taxonomy" id="265883"/>
    <lineage>
        <taxon>Bacteria</taxon>
        <taxon>Pseudomonadati</taxon>
        <taxon>Pseudomonadota</taxon>
        <taxon>Gammaproteobacteria</taxon>
        <taxon>Thiotrichales</taxon>
        <taxon>Piscirickettsiaceae</taxon>
        <taxon>Hydrogenovibrio</taxon>
    </lineage>
</organism>
<feature type="transmembrane region" description="Helical" evidence="9">
    <location>
        <begin position="6"/>
        <end position="25"/>
    </location>
</feature>
<sequence>MVFAHAPVAIAPLALISLGGLFWLWQKAETPFQSMQIGLGFGLGYFGTGVSWLISSIYLYAEMNLVLSVLAVLCFILFLTLYFILAGWLVARLKTAQRQGFNWVVVMPAVWVFAEWVRATLFGGFPFLMTGNTHLMTWLDGYAPVFGVLGVSWAVAITAGILLWLVQSRAWVGASLVLAVLWLTGASLKNVEWVTPKEKPVEVALLQGNVPQDDKWLSKEFLPTLKRYVGLTKQNLDADIVVWPETAVPAYYDVVERGALRSFIRDAQLLNTDILLGVITRDDSHRDYYNAIVNAHNPEQQYQKKHLVPFSEFFPFSSVLQPLSELFNIPFSEFTPGADDQAPMTLGGHPVGLSVCYEMAFGEELIDSARQADFLITVSNDAWFAHTLEPAQQVQDVQMRALELGREIARSTNTGYTIIVGTNGQLKAEIPPYETGVLRGEVQPYEGETPFVQWRQWPILILLLGVMLLLVWLKLQARPSRKTTAED</sequence>
<dbReference type="KEGG" id="htr:EPV75_02990"/>
<evidence type="ECO:0000256" key="4">
    <source>
        <dbReference type="ARBA" id="ARBA00022679"/>
    </source>
</evidence>
<dbReference type="AlphaFoldDB" id="A0A410H663"/>
<comment type="similarity">
    <text evidence="2 9">Belongs to the CN hydrolase family. Apolipoprotein N-acyltransferase subfamily.</text>
</comment>
<evidence type="ECO:0000256" key="5">
    <source>
        <dbReference type="ARBA" id="ARBA00022692"/>
    </source>
</evidence>
<evidence type="ECO:0000256" key="8">
    <source>
        <dbReference type="ARBA" id="ARBA00023315"/>
    </source>
</evidence>
<comment type="pathway">
    <text evidence="9">Protein modification; lipoprotein biosynthesis (N-acyl transfer).</text>
</comment>
<keyword evidence="4 9" id="KW-0808">Transferase</keyword>
<keyword evidence="8 9" id="KW-0012">Acyltransferase</keyword>
<dbReference type="CDD" id="cd07571">
    <property type="entry name" value="ALP_N-acyl_transferase"/>
    <property type="match status" value="1"/>
</dbReference>
<dbReference type="Gene3D" id="3.60.110.10">
    <property type="entry name" value="Carbon-nitrogen hydrolase"/>
    <property type="match status" value="1"/>
</dbReference>
<evidence type="ECO:0000256" key="3">
    <source>
        <dbReference type="ARBA" id="ARBA00022475"/>
    </source>
</evidence>
<feature type="transmembrane region" description="Helical" evidence="9">
    <location>
        <begin position="141"/>
        <end position="163"/>
    </location>
</feature>
<accession>A0A410H663</accession>
<keyword evidence="7 9" id="KW-0472">Membrane</keyword>
<evidence type="ECO:0000256" key="6">
    <source>
        <dbReference type="ARBA" id="ARBA00022989"/>
    </source>
</evidence>
<feature type="transmembrane region" description="Helical" evidence="9">
    <location>
        <begin position="170"/>
        <end position="188"/>
    </location>
</feature>
<dbReference type="GO" id="GO:0016410">
    <property type="term" value="F:N-acyltransferase activity"/>
    <property type="evidence" value="ECO:0007669"/>
    <property type="project" value="UniProtKB-UniRule"/>
</dbReference>
<dbReference type="PANTHER" id="PTHR38686:SF1">
    <property type="entry name" value="APOLIPOPROTEIN N-ACYLTRANSFERASE"/>
    <property type="match status" value="1"/>
</dbReference>
<evidence type="ECO:0000259" key="10">
    <source>
        <dbReference type="PROSITE" id="PS50263"/>
    </source>
</evidence>
<feature type="transmembrane region" description="Helical" evidence="9">
    <location>
        <begin position="67"/>
        <end position="91"/>
    </location>
</feature>
<feature type="domain" description="CN hydrolase" evidence="10">
    <location>
        <begin position="206"/>
        <end position="444"/>
    </location>
</feature>